<protein>
    <submittedName>
        <fullName evidence="3">Alpha/beta hydrolase</fullName>
    </submittedName>
</protein>
<dbReference type="GO" id="GO:0016787">
    <property type="term" value="F:hydrolase activity"/>
    <property type="evidence" value="ECO:0007669"/>
    <property type="project" value="UniProtKB-KW"/>
</dbReference>
<name>A0ABV0BKI9_9HYPH</name>
<dbReference type="InterPro" id="IPR050266">
    <property type="entry name" value="AB_hydrolase_sf"/>
</dbReference>
<evidence type="ECO:0000313" key="3">
    <source>
        <dbReference type="EMBL" id="MEN3930696.1"/>
    </source>
</evidence>
<dbReference type="PANTHER" id="PTHR43798">
    <property type="entry name" value="MONOACYLGLYCEROL LIPASE"/>
    <property type="match status" value="1"/>
</dbReference>
<accession>A0ABV0BKI9</accession>
<reference evidence="3 4" key="1">
    <citation type="submission" date="2024-04" db="EMBL/GenBank/DDBJ databases">
        <title>A novel species isolated from cricket.</title>
        <authorList>
            <person name="Wang H.-C."/>
        </authorList>
    </citation>
    <scope>NUCLEOTIDE SEQUENCE [LARGE SCALE GENOMIC DNA]</scope>
    <source>
        <strain evidence="3 4">WL0021</strain>
    </source>
</reference>
<dbReference type="InterPro" id="IPR029058">
    <property type="entry name" value="AB_hydrolase_fold"/>
</dbReference>
<keyword evidence="4" id="KW-1185">Reference proteome</keyword>
<comment type="caution">
    <text evidence="3">The sequence shown here is derived from an EMBL/GenBank/DDBJ whole genome shotgun (WGS) entry which is preliminary data.</text>
</comment>
<dbReference type="PANTHER" id="PTHR43798:SF31">
    <property type="entry name" value="AB HYDROLASE SUPERFAMILY PROTEIN YCLE"/>
    <property type="match status" value="1"/>
</dbReference>
<proteinExistence type="predicted"/>
<dbReference type="PRINTS" id="PR00111">
    <property type="entry name" value="ABHYDROLASE"/>
</dbReference>
<feature type="domain" description="AB hydrolase-1" evidence="2">
    <location>
        <begin position="31"/>
        <end position="260"/>
    </location>
</feature>
<dbReference type="Pfam" id="PF12697">
    <property type="entry name" value="Abhydrolase_6"/>
    <property type="match status" value="1"/>
</dbReference>
<sequence length="266" mass="28985">MTVSIPMKRQLVQTNGISTSILEAGRGRPTILLHGTSSSALMGWGPLLPELGKTRRCLAPDFIGSGETQDNGGAITLDMLIAQVKATAALAPDEPIDIIGYSLGAVVAAAVASEMPDRIRRLILIGGWVKSDIRMNLLFDSWITLARTNRSQLANFVMLNGLSDAFFETIDEITLANLQNQYAENLSPGSDRQAALDATIDICARLPDIKAETLVISMTDDRMVRPHHCRQLARGIKGARFEEIDAGHLVFVEKPERVVELIEALR</sequence>
<dbReference type="InterPro" id="IPR000073">
    <property type="entry name" value="AB_hydrolase_1"/>
</dbReference>
<dbReference type="EMBL" id="JBBYXI010000002">
    <property type="protein sequence ID" value="MEN3930696.1"/>
    <property type="molecule type" value="Genomic_DNA"/>
</dbReference>
<organism evidence="3 4">
    <name type="scientific">Hohaiivirga grylli</name>
    <dbReference type="NCBI Taxonomy" id="3133970"/>
    <lineage>
        <taxon>Bacteria</taxon>
        <taxon>Pseudomonadati</taxon>
        <taxon>Pseudomonadota</taxon>
        <taxon>Alphaproteobacteria</taxon>
        <taxon>Hyphomicrobiales</taxon>
        <taxon>Methylobacteriaceae</taxon>
        <taxon>Hohaiivirga</taxon>
    </lineage>
</organism>
<evidence type="ECO:0000313" key="4">
    <source>
        <dbReference type="Proteomes" id="UP001418637"/>
    </source>
</evidence>
<evidence type="ECO:0000256" key="1">
    <source>
        <dbReference type="ARBA" id="ARBA00022801"/>
    </source>
</evidence>
<dbReference type="Proteomes" id="UP001418637">
    <property type="component" value="Unassembled WGS sequence"/>
</dbReference>
<gene>
    <name evidence="3" type="ORF">WJT86_06410</name>
</gene>
<keyword evidence="1 3" id="KW-0378">Hydrolase</keyword>
<dbReference type="Gene3D" id="3.40.50.1820">
    <property type="entry name" value="alpha/beta hydrolase"/>
    <property type="match status" value="1"/>
</dbReference>
<dbReference type="RefSeq" id="WP_346336697.1">
    <property type="nucleotide sequence ID" value="NZ_JBBYXI010000002.1"/>
</dbReference>
<evidence type="ECO:0000259" key="2">
    <source>
        <dbReference type="Pfam" id="PF12697"/>
    </source>
</evidence>
<dbReference type="SUPFAM" id="SSF53474">
    <property type="entry name" value="alpha/beta-Hydrolases"/>
    <property type="match status" value="1"/>
</dbReference>